<protein>
    <recommendedName>
        <fullName evidence="2">Pyridoxal phosphate homeostasis protein</fullName>
        <shortName evidence="2">PLP homeostasis protein</shortName>
    </recommendedName>
</protein>
<comment type="similarity">
    <text evidence="2 4">Belongs to the pyridoxal phosphate-binding protein YggS/PROSC family.</text>
</comment>
<evidence type="ECO:0000256" key="3">
    <source>
        <dbReference type="PIRSR" id="PIRSR004848-1"/>
    </source>
</evidence>
<gene>
    <name evidence="6" type="ORF">E3J62_11625</name>
</gene>
<comment type="function">
    <text evidence="2">Pyridoxal 5'-phosphate (PLP)-binding protein, which is involved in PLP homeostasis.</text>
</comment>
<dbReference type="SUPFAM" id="SSF51419">
    <property type="entry name" value="PLP-binding barrel"/>
    <property type="match status" value="1"/>
</dbReference>
<dbReference type="NCBIfam" id="TIGR00044">
    <property type="entry name" value="YggS family pyridoxal phosphate-dependent enzyme"/>
    <property type="match status" value="1"/>
</dbReference>
<comment type="cofactor">
    <cofactor evidence="3">
        <name>pyridoxal 5'-phosphate</name>
        <dbReference type="ChEBI" id="CHEBI:597326"/>
    </cofactor>
</comment>
<feature type="domain" description="Alanine racemase N-terminal" evidence="5">
    <location>
        <begin position="26"/>
        <end position="227"/>
    </location>
</feature>
<dbReference type="FunFam" id="3.20.20.10:FF:000018">
    <property type="entry name" value="Pyridoxal phosphate homeostasis protein"/>
    <property type="match status" value="1"/>
</dbReference>
<dbReference type="InterPro" id="IPR001608">
    <property type="entry name" value="Ala_racemase_N"/>
</dbReference>
<evidence type="ECO:0000256" key="1">
    <source>
        <dbReference type="ARBA" id="ARBA00022898"/>
    </source>
</evidence>
<dbReference type="CDD" id="cd00635">
    <property type="entry name" value="PLPDE_III_YBL036c_like"/>
    <property type="match status" value="1"/>
</dbReference>
<keyword evidence="1 2" id="KW-0663">Pyridoxal phosphate</keyword>
<evidence type="ECO:0000256" key="4">
    <source>
        <dbReference type="RuleBase" id="RU004514"/>
    </source>
</evidence>
<dbReference type="EMBL" id="SOJN01000142">
    <property type="protein sequence ID" value="TET43988.1"/>
    <property type="molecule type" value="Genomic_DNA"/>
</dbReference>
<dbReference type="GO" id="GO:0030170">
    <property type="term" value="F:pyridoxal phosphate binding"/>
    <property type="evidence" value="ECO:0007669"/>
    <property type="project" value="UniProtKB-UniRule"/>
</dbReference>
<evidence type="ECO:0000256" key="2">
    <source>
        <dbReference type="HAMAP-Rule" id="MF_02087"/>
    </source>
</evidence>
<dbReference type="InterPro" id="IPR011078">
    <property type="entry name" value="PyrdxlP_homeostasis"/>
</dbReference>
<organism evidence="6 7">
    <name type="scientific">candidate division TA06 bacterium</name>
    <dbReference type="NCBI Taxonomy" id="2250710"/>
    <lineage>
        <taxon>Bacteria</taxon>
        <taxon>Bacteria division TA06</taxon>
    </lineage>
</organism>
<evidence type="ECO:0000259" key="5">
    <source>
        <dbReference type="Pfam" id="PF01168"/>
    </source>
</evidence>
<evidence type="ECO:0000313" key="6">
    <source>
        <dbReference type="EMBL" id="TET43988.1"/>
    </source>
</evidence>
<dbReference type="PIRSF" id="PIRSF004848">
    <property type="entry name" value="YBL036c_PLPDEIII"/>
    <property type="match status" value="1"/>
</dbReference>
<dbReference type="Proteomes" id="UP000315525">
    <property type="component" value="Unassembled WGS sequence"/>
</dbReference>
<dbReference type="Gene3D" id="3.20.20.10">
    <property type="entry name" value="Alanine racemase"/>
    <property type="match status" value="1"/>
</dbReference>
<dbReference type="PANTHER" id="PTHR10146:SF14">
    <property type="entry name" value="PYRIDOXAL PHOSPHATE HOMEOSTASIS PROTEIN"/>
    <property type="match status" value="1"/>
</dbReference>
<dbReference type="InterPro" id="IPR029066">
    <property type="entry name" value="PLP-binding_barrel"/>
</dbReference>
<dbReference type="Pfam" id="PF01168">
    <property type="entry name" value="Ala_racemase_N"/>
    <property type="match status" value="1"/>
</dbReference>
<feature type="modified residue" description="N6-(pyridoxal phosphate)lysine" evidence="2 3">
    <location>
        <position position="36"/>
    </location>
</feature>
<evidence type="ECO:0000313" key="7">
    <source>
        <dbReference type="Proteomes" id="UP000315525"/>
    </source>
</evidence>
<dbReference type="PANTHER" id="PTHR10146">
    <property type="entry name" value="PROLINE SYNTHETASE CO-TRANSCRIBED BACTERIAL HOMOLOG PROTEIN"/>
    <property type="match status" value="1"/>
</dbReference>
<dbReference type="AlphaFoldDB" id="A0A523UN96"/>
<comment type="caution">
    <text evidence="6">The sequence shown here is derived from an EMBL/GenBank/DDBJ whole genome shotgun (WGS) entry which is preliminary data.</text>
</comment>
<name>A0A523UN96_UNCT6</name>
<reference evidence="6 7" key="1">
    <citation type="submission" date="2019-03" db="EMBL/GenBank/DDBJ databases">
        <title>Metabolic potential of uncultured bacteria and archaea associated with petroleum seepage in deep-sea sediments.</title>
        <authorList>
            <person name="Dong X."/>
            <person name="Hubert C."/>
        </authorList>
    </citation>
    <scope>NUCLEOTIDE SEQUENCE [LARGE SCALE GENOMIC DNA]</scope>
    <source>
        <strain evidence="6">E44_bin18</strain>
    </source>
</reference>
<accession>A0A523UN96</accession>
<sequence>MSTVTDNVRLVKERIAEAAIRSGRKPESVVLVAAAKGIEAERVEEAIACGVSIVGENRVQEALTKFSKVSLKADWHMIGHLQTNKVKKALDIFSTIQSVDSLRLAREISRRAEQLGKETEVLIEVNTSGEPTKFGVEPENLIEVLGEAMSIPYLKIVGLMTIGVFSNDPERVQPCFRVLRELKMRCIDQFRETARMKLLSMGMSNDFETAIEEGSNMVRIGTAIFGPRT</sequence>
<dbReference type="HAMAP" id="MF_02087">
    <property type="entry name" value="PLP_homeostasis"/>
    <property type="match status" value="1"/>
</dbReference>
<proteinExistence type="inferred from homology"/>